<sequence>MVIFPVHECIIGRDILSSWQNPHIGSLGDRVRAVNQKQYHIPGEIAEISATTKNLKDAGMVIPTTTPFNSLNWPLQKTDESWRLTANCHKLSQMVTPIAAAIPDAVSLLEQINTSPGTWYAATDLANAFFFILVHKDHMKQFAFSWQSQKYTFTVLPQGYTYSPASCHNLVHRDLDHISAPQNITLVHYIDDIMLIRSTEQEVANTLDLLVRHLHARGWEINPTKIQGPSTSVKFLGVQWCGVCQGIPSKVKDKLLHLAPPTTKKEARCLVDLFGFWRQNSPHLSVLLWPIY</sequence>
<dbReference type="InterPro" id="IPR000477">
    <property type="entry name" value="RT_dom"/>
</dbReference>
<dbReference type="InterPro" id="IPR051320">
    <property type="entry name" value="Viral_Replic_Matur_Polypro"/>
</dbReference>
<dbReference type="PANTHER" id="PTHR33064:SF37">
    <property type="entry name" value="RIBONUCLEASE H"/>
    <property type="match status" value="1"/>
</dbReference>
<dbReference type="Pfam" id="PF00078">
    <property type="entry name" value="RVT_1"/>
    <property type="match status" value="1"/>
</dbReference>
<feature type="domain" description="Reverse transcriptase" evidence="2">
    <location>
        <begin position="56"/>
        <end position="240"/>
    </location>
</feature>
<reference evidence="3" key="2">
    <citation type="submission" date="2025-08" db="UniProtKB">
        <authorList>
            <consortium name="Ensembl"/>
        </authorList>
    </citation>
    <scope>IDENTIFICATION</scope>
</reference>
<dbReference type="InterPro" id="IPR043502">
    <property type="entry name" value="DNA/RNA_pol_sf"/>
</dbReference>
<dbReference type="Gene3D" id="3.10.10.10">
    <property type="entry name" value="HIV Type 1 Reverse Transcriptase, subunit A, domain 1"/>
    <property type="match status" value="1"/>
</dbReference>
<dbReference type="PROSITE" id="PS50878">
    <property type="entry name" value="RT_POL"/>
    <property type="match status" value="1"/>
</dbReference>
<dbReference type="PANTHER" id="PTHR33064">
    <property type="entry name" value="POL PROTEIN"/>
    <property type="match status" value="1"/>
</dbReference>
<dbReference type="SUPFAM" id="SSF56672">
    <property type="entry name" value="DNA/RNA polymerases"/>
    <property type="match status" value="1"/>
</dbReference>
<dbReference type="Gene3D" id="3.30.70.270">
    <property type="match status" value="1"/>
</dbReference>
<name>A0A7N9IGE9_MACFA</name>
<evidence type="ECO:0000313" key="3">
    <source>
        <dbReference type="Ensembl" id="ENSMFAP00000061573.1"/>
    </source>
</evidence>
<dbReference type="InterPro" id="IPR043128">
    <property type="entry name" value="Rev_trsase/Diguanyl_cyclase"/>
</dbReference>
<keyword evidence="4" id="KW-1185">Reference proteome</keyword>
<protein>
    <recommendedName>
        <fullName evidence="2">Reverse transcriptase domain-containing protein</fullName>
    </recommendedName>
</protein>
<evidence type="ECO:0000256" key="1">
    <source>
        <dbReference type="ARBA" id="ARBA00010879"/>
    </source>
</evidence>
<dbReference type="GeneTree" id="ENSGT00940000165350"/>
<dbReference type="Ensembl" id="ENSMFAT00000089362.1">
    <property type="protein sequence ID" value="ENSMFAP00000061573.1"/>
    <property type="gene ID" value="ENSMFAG00000052079.1"/>
</dbReference>
<evidence type="ECO:0000259" key="2">
    <source>
        <dbReference type="PROSITE" id="PS50878"/>
    </source>
</evidence>
<reference evidence="3 4" key="1">
    <citation type="submission" date="2013-03" db="EMBL/GenBank/DDBJ databases">
        <authorList>
            <person name="Warren W."/>
            <person name="Wilson R.K."/>
        </authorList>
    </citation>
    <scope>NUCLEOTIDE SEQUENCE</scope>
</reference>
<proteinExistence type="inferred from homology"/>
<accession>A0A7N9IGE9</accession>
<dbReference type="AlphaFoldDB" id="A0A7N9IGE9"/>
<evidence type="ECO:0000313" key="4">
    <source>
        <dbReference type="Proteomes" id="UP000233100"/>
    </source>
</evidence>
<dbReference type="Proteomes" id="UP000233100">
    <property type="component" value="Chromosome X"/>
</dbReference>
<organism evidence="3 4">
    <name type="scientific">Macaca fascicularis</name>
    <name type="common">Crab-eating macaque</name>
    <name type="synonym">Cynomolgus monkey</name>
    <dbReference type="NCBI Taxonomy" id="9541"/>
    <lineage>
        <taxon>Eukaryota</taxon>
        <taxon>Metazoa</taxon>
        <taxon>Chordata</taxon>
        <taxon>Craniata</taxon>
        <taxon>Vertebrata</taxon>
        <taxon>Euteleostomi</taxon>
        <taxon>Mammalia</taxon>
        <taxon>Eutheria</taxon>
        <taxon>Euarchontoglires</taxon>
        <taxon>Primates</taxon>
        <taxon>Haplorrhini</taxon>
        <taxon>Catarrhini</taxon>
        <taxon>Cercopithecidae</taxon>
        <taxon>Cercopithecinae</taxon>
        <taxon>Macaca</taxon>
    </lineage>
</organism>
<reference evidence="3" key="3">
    <citation type="submission" date="2025-09" db="UniProtKB">
        <authorList>
            <consortium name="Ensembl"/>
        </authorList>
    </citation>
    <scope>IDENTIFICATION</scope>
</reference>
<comment type="similarity">
    <text evidence="1">Belongs to the beta type-B retroviral polymerase family. HERV class-II K(HML-2) pol subfamily.</text>
</comment>